<accession>A0A132MXL9</accession>
<evidence type="ECO:0008006" key="3">
    <source>
        <dbReference type="Google" id="ProtNLM"/>
    </source>
</evidence>
<keyword evidence="2" id="KW-1185">Reference proteome</keyword>
<dbReference type="SUPFAM" id="SSF55073">
    <property type="entry name" value="Nucleotide cyclase"/>
    <property type="match status" value="1"/>
</dbReference>
<dbReference type="AlphaFoldDB" id="A0A132MXL9"/>
<organism evidence="1 2">
    <name type="scientific">Carbonactinospora thermoautotrophica</name>
    <dbReference type="NCBI Taxonomy" id="1469144"/>
    <lineage>
        <taxon>Bacteria</taxon>
        <taxon>Bacillati</taxon>
        <taxon>Actinomycetota</taxon>
        <taxon>Actinomycetes</taxon>
        <taxon>Kitasatosporales</taxon>
        <taxon>Carbonactinosporaceae</taxon>
        <taxon>Carbonactinospora</taxon>
    </lineage>
</organism>
<comment type="caution">
    <text evidence="1">The sequence shown here is derived from an EMBL/GenBank/DDBJ whole genome shotgun (WGS) entry which is preliminary data.</text>
</comment>
<reference evidence="2" key="1">
    <citation type="submission" date="2015-04" db="EMBL/GenBank/DDBJ databases">
        <title>Physiological reanalysis, assessment of diazotrophy, and genome sequences of multiple isolates of Streptomyces thermoautotrophicus.</title>
        <authorList>
            <person name="MacKellar D.C."/>
            <person name="Lieber L."/>
            <person name="Norman J."/>
            <person name="Bolger A."/>
            <person name="Tobin C."/>
            <person name="Murray J.W."/>
            <person name="Chang R."/>
            <person name="Ford T."/>
            <person name="Nguyen P.Q."/>
            <person name="Woodward J."/>
            <person name="Permingeat H."/>
            <person name="Joshi N.S."/>
            <person name="Silver P.A."/>
            <person name="Usadel B."/>
            <person name="Rutherford A.W."/>
            <person name="Friesen M."/>
            <person name="Prell J."/>
        </authorList>
    </citation>
    <scope>NUCLEOTIDE SEQUENCE [LARGE SCALE GENOMIC DNA]</scope>
    <source>
        <strain evidence="2">H1</strain>
    </source>
</reference>
<gene>
    <name evidence="1" type="ORF">LI90_3636</name>
</gene>
<protein>
    <recommendedName>
        <fullName evidence="3">GGDEF domain-containing protein</fullName>
    </recommendedName>
</protein>
<evidence type="ECO:0000313" key="1">
    <source>
        <dbReference type="EMBL" id="KWX02593.1"/>
    </source>
</evidence>
<dbReference type="Gene3D" id="3.30.70.270">
    <property type="match status" value="1"/>
</dbReference>
<dbReference type="STRING" id="1469144.LI90_3636"/>
<name>A0A132MXL9_9ACTN</name>
<proteinExistence type="predicted"/>
<dbReference type="EMBL" id="LAXD01000001">
    <property type="protein sequence ID" value="KWX02593.1"/>
    <property type="molecule type" value="Genomic_DNA"/>
</dbReference>
<evidence type="ECO:0000313" key="2">
    <source>
        <dbReference type="Proteomes" id="UP000070188"/>
    </source>
</evidence>
<dbReference type="InterPro" id="IPR043128">
    <property type="entry name" value="Rev_trsase/Diguanyl_cyclase"/>
</dbReference>
<sequence>MAGSWLPNAQVCPHTGLVGWPDFHRDAPELIARSLMAGRNLGLAIGDVDGLKSLAENYDLGHVAANVFMGQLGGIIRDWFCDQKTNAGCAACFGGDETLIVLQLDTLDSLIGALRDLQGRVKTAGLSRTVSFAAALLTASHLPETRWPGWETAFYEYVLRRVDRILISMKHARRGDASYNGFLTWISVPPFGTCGEVEE</sequence>
<dbReference type="InterPro" id="IPR029787">
    <property type="entry name" value="Nucleotide_cyclase"/>
</dbReference>
<dbReference type="PATRIC" id="fig|1469144.10.peg.3900"/>
<dbReference type="Proteomes" id="UP000070188">
    <property type="component" value="Unassembled WGS sequence"/>
</dbReference>